<dbReference type="AlphaFoldDB" id="V2WJZ3"/>
<dbReference type="KEGG" id="mrr:Moror_9158"/>
<comment type="caution">
    <text evidence="2">The sequence shown here is derived from an EMBL/GenBank/DDBJ whole genome shotgun (WGS) entry which is preliminary data.</text>
</comment>
<feature type="region of interest" description="Disordered" evidence="1">
    <location>
        <begin position="44"/>
        <end position="81"/>
    </location>
</feature>
<proteinExistence type="predicted"/>
<dbReference type="EMBL" id="AWSO01002896">
    <property type="protein sequence ID" value="ESK80871.1"/>
    <property type="molecule type" value="Genomic_DNA"/>
</dbReference>
<name>V2WJZ3_MONRO</name>
<dbReference type="HOGENOM" id="CLU_2580332_0_0_1"/>
<evidence type="ECO:0000313" key="2">
    <source>
        <dbReference type="EMBL" id="ESK80871.1"/>
    </source>
</evidence>
<sequence>MLITVLFKAMAKNLSTYSLLLVLTSPYPSSLLTGKTRRHALSFTITSNSSSPSSNDSRGGCQRSDFRDASKIYPKDFRNMK</sequence>
<feature type="non-terminal residue" evidence="2">
    <location>
        <position position="81"/>
    </location>
</feature>
<organism evidence="2 3">
    <name type="scientific">Moniliophthora roreri (strain MCA 2997)</name>
    <name type="common">Cocoa frosty pod rot fungus</name>
    <name type="synonym">Crinipellis roreri</name>
    <dbReference type="NCBI Taxonomy" id="1381753"/>
    <lineage>
        <taxon>Eukaryota</taxon>
        <taxon>Fungi</taxon>
        <taxon>Dikarya</taxon>
        <taxon>Basidiomycota</taxon>
        <taxon>Agaricomycotina</taxon>
        <taxon>Agaricomycetes</taxon>
        <taxon>Agaricomycetidae</taxon>
        <taxon>Agaricales</taxon>
        <taxon>Marasmiineae</taxon>
        <taxon>Marasmiaceae</taxon>
        <taxon>Moniliophthora</taxon>
    </lineage>
</organism>
<evidence type="ECO:0000313" key="3">
    <source>
        <dbReference type="Proteomes" id="UP000017559"/>
    </source>
</evidence>
<feature type="compositionally biased region" description="Low complexity" evidence="1">
    <location>
        <begin position="47"/>
        <end position="57"/>
    </location>
</feature>
<accession>V2WJZ3</accession>
<protein>
    <submittedName>
        <fullName evidence="2">Uncharacterized protein</fullName>
    </submittedName>
</protein>
<reference evidence="2 3" key="1">
    <citation type="journal article" date="2014" name="BMC Genomics">
        <title>Genome and secretome analysis of the hemibiotrophic fungal pathogen, Moniliophthora roreri, which causes frosty pod rot disease of cacao: mechanisms of the biotrophic and necrotrophic phases.</title>
        <authorList>
            <person name="Meinhardt L.W."/>
            <person name="Costa G.G.L."/>
            <person name="Thomazella D.P.T."/>
            <person name="Teixeira P.J.P.L."/>
            <person name="Carazzolle M.F."/>
            <person name="Schuster S.C."/>
            <person name="Carlson J.E."/>
            <person name="Guiltinan M.J."/>
            <person name="Mieczkowski P."/>
            <person name="Farmer A."/>
            <person name="Ramaraj T."/>
            <person name="Crozier J."/>
            <person name="Davis R.E."/>
            <person name="Shao J."/>
            <person name="Melnick R.L."/>
            <person name="Pereira G.A.G."/>
            <person name="Bailey B.A."/>
        </authorList>
    </citation>
    <scope>NUCLEOTIDE SEQUENCE [LARGE SCALE GENOMIC DNA]</scope>
    <source>
        <strain evidence="2 3">MCA 2997</strain>
    </source>
</reference>
<gene>
    <name evidence="2" type="ORF">Moror_9158</name>
</gene>
<feature type="compositionally biased region" description="Basic and acidic residues" evidence="1">
    <location>
        <begin position="64"/>
        <end position="81"/>
    </location>
</feature>
<keyword evidence="3" id="KW-1185">Reference proteome</keyword>
<evidence type="ECO:0000256" key="1">
    <source>
        <dbReference type="SAM" id="MobiDB-lite"/>
    </source>
</evidence>
<dbReference type="Proteomes" id="UP000017559">
    <property type="component" value="Unassembled WGS sequence"/>
</dbReference>